<evidence type="ECO:0008006" key="4">
    <source>
        <dbReference type="Google" id="ProtNLM"/>
    </source>
</evidence>
<dbReference type="InterPro" id="IPR027417">
    <property type="entry name" value="P-loop_NTPase"/>
</dbReference>
<name>A0A7J7I8N4_CAMSI</name>
<accession>A0A7J7I8N4</accession>
<reference evidence="3" key="1">
    <citation type="journal article" date="2020" name="Nat. Commun.">
        <title>Genome assembly of wild tea tree DASZ reveals pedigree and selection history of tea varieties.</title>
        <authorList>
            <person name="Zhang W."/>
            <person name="Zhang Y."/>
            <person name="Qiu H."/>
            <person name="Guo Y."/>
            <person name="Wan H."/>
            <person name="Zhang X."/>
            <person name="Scossa F."/>
            <person name="Alseekh S."/>
            <person name="Zhang Q."/>
            <person name="Wang P."/>
            <person name="Xu L."/>
            <person name="Schmidt M.H."/>
            <person name="Jia X."/>
            <person name="Li D."/>
            <person name="Zhu A."/>
            <person name="Guo F."/>
            <person name="Chen W."/>
            <person name="Ni D."/>
            <person name="Usadel B."/>
            <person name="Fernie A.R."/>
            <person name="Wen W."/>
        </authorList>
    </citation>
    <scope>NUCLEOTIDE SEQUENCE [LARGE SCALE GENOMIC DNA]</scope>
    <source>
        <strain evidence="3">cv. G240</strain>
    </source>
</reference>
<proteinExistence type="predicted"/>
<keyword evidence="1" id="KW-0813">Transport</keyword>
<evidence type="ECO:0000313" key="2">
    <source>
        <dbReference type="EMBL" id="KAF5960754.1"/>
    </source>
</evidence>
<evidence type="ECO:0000256" key="1">
    <source>
        <dbReference type="ARBA" id="ARBA00022448"/>
    </source>
</evidence>
<reference evidence="2 3" key="2">
    <citation type="submission" date="2020-07" db="EMBL/GenBank/DDBJ databases">
        <title>Genome assembly of wild tea tree DASZ reveals pedigree and selection history of tea varieties.</title>
        <authorList>
            <person name="Zhang W."/>
        </authorList>
    </citation>
    <scope>NUCLEOTIDE SEQUENCE [LARGE SCALE GENOMIC DNA]</scope>
    <source>
        <strain evidence="3">cv. G240</strain>
        <tissue evidence="2">Leaf</tissue>
    </source>
</reference>
<gene>
    <name evidence="2" type="ORF">HYC85_001963</name>
</gene>
<dbReference type="Gene3D" id="3.40.50.300">
    <property type="entry name" value="P-loop containing nucleotide triphosphate hydrolases"/>
    <property type="match status" value="1"/>
</dbReference>
<evidence type="ECO:0000313" key="3">
    <source>
        <dbReference type="Proteomes" id="UP000593564"/>
    </source>
</evidence>
<dbReference type="SUPFAM" id="SSF52540">
    <property type="entry name" value="P-loop containing nucleoside triphosphate hydrolases"/>
    <property type="match status" value="1"/>
</dbReference>
<organism evidence="2 3">
    <name type="scientific">Camellia sinensis</name>
    <name type="common">Tea plant</name>
    <name type="synonym">Thea sinensis</name>
    <dbReference type="NCBI Taxonomy" id="4442"/>
    <lineage>
        <taxon>Eukaryota</taxon>
        <taxon>Viridiplantae</taxon>
        <taxon>Streptophyta</taxon>
        <taxon>Embryophyta</taxon>
        <taxon>Tracheophyta</taxon>
        <taxon>Spermatophyta</taxon>
        <taxon>Magnoliopsida</taxon>
        <taxon>eudicotyledons</taxon>
        <taxon>Gunneridae</taxon>
        <taxon>Pentapetalae</taxon>
        <taxon>asterids</taxon>
        <taxon>Ericales</taxon>
        <taxon>Theaceae</taxon>
        <taxon>Camellia</taxon>
    </lineage>
</organism>
<dbReference type="PANTHER" id="PTHR19241">
    <property type="entry name" value="ATP-BINDING CASSETTE TRANSPORTER"/>
    <property type="match status" value="1"/>
</dbReference>
<sequence length="220" mass="24648">MAQLVGNDEIESLRVELAEIGRSLIWGHRFSAIALVSEAFQDCAKLPGLKSQEAKITIIDDVSGIIKPGRMWRDYFTESTFWKTKQISQGLLNVAGEVSYNGYKLEEFIPQKTSVYISQNDLHIPEMTVRETLDFSARCQGIGSRAEIMIEVSRREKQSGIVPDPDADIYMKILGLDICAYTLIGDAMRRGISGGQKKRLTTGSLSDFLFLIWPMYSVNA</sequence>
<dbReference type="AlphaFoldDB" id="A0A7J7I8N4"/>
<protein>
    <recommendedName>
        <fullName evidence="4">ABC transporter domain-containing protein</fullName>
    </recommendedName>
</protein>
<comment type="caution">
    <text evidence="2">The sequence shown here is derived from an EMBL/GenBank/DDBJ whole genome shotgun (WGS) entry which is preliminary data.</text>
</comment>
<dbReference type="EMBL" id="JACBKZ010000001">
    <property type="protein sequence ID" value="KAF5960754.1"/>
    <property type="molecule type" value="Genomic_DNA"/>
</dbReference>
<keyword evidence="3" id="KW-1185">Reference proteome</keyword>
<dbReference type="Proteomes" id="UP000593564">
    <property type="component" value="Unassembled WGS sequence"/>
</dbReference>